<dbReference type="Pfam" id="PF08541">
    <property type="entry name" value="ACP_syn_III_C"/>
    <property type="match status" value="1"/>
</dbReference>
<feature type="domain" description="FAE" evidence="4">
    <location>
        <begin position="4"/>
        <end position="287"/>
    </location>
</feature>
<dbReference type="GO" id="GO:0006633">
    <property type="term" value="P:fatty acid biosynthetic process"/>
    <property type="evidence" value="ECO:0007669"/>
    <property type="project" value="UniProtKB-UniPathway"/>
</dbReference>
<keyword evidence="2 3" id="KW-0808">Transferase</keyword>
<reference evidence="6 7" key="1">
    <citation type="journal article" date="2018" name="Sci. Rep.">
        <title>Raphidocelis subcapitata (=Pseudokirchneriella subcapitata) provides an insight into genome evolution and environmental adaptations in the Sphaeropleales.</title>
        <authorList>
            <person name="Suzuki S."/>
            <person name="Yamaguchi H."/>
            <person name="Nakajima N."/>
            <person name="Kawachi M."/>
        </authorList>
    </citation>
    <scope>NUCLEOTIDE SEQUENCE [LARGE SCALE GENOMIC DNA]</scope>
    <source>
        <strain evidence="6 7">NIES-35</strain>
    </source>
</reference>
<keyword evidence="3" id="KW-0012">Acyltransferase</keyword>
<evidence type="ECO:0000313" key="7">
    <source>
        <dbReference type="Proteomes" id="UP000247498"/>
    </source>
</evidence>
<dbReference type="SUPFAM" id="SSF53901">
    <property type="entry name" value="Thiolase-like"/>
    <property type="match status" value="2"/>
</dbReference>
<dbReference type="InParanoid" id="A0A2V0P007"/>
<comment type="similarity">
    <text evidence="1 3">Belongs to the thiolase-like superfamily. Chalcone/stilbene synthases family.</text>
</comment>
<dbReference type="PIRSF" id="PIRSF036417">
    <property type="entry name" value="3-ktacl-CoA_syn"/>
    <property type="match status" value="1"/>
</dbReference>
<accession>A0A2V0P007</accession>
<evidence type="ECO:0000256" key="2">
    <source>
        <dbReference type="ARBA" id="ARBA00022679"/>
    </source>
</evidence>
<dbReference type="EC" id="2.3.1.-" evidence="3"/>
<dbReference type="InterPro" id="IPR013601">
    <property type="entry name" value="FAE1_typ3_polyketide_synth"/>
</dbReference>
<dbReference type="UniPathway" id="UPA00094"/>
<dbReference type="PANTHER" id="PTHR31561">
    <property type="entry name" value="3-KETOACYL-COA SYNTHASE"/>
    <property type="match status" value="1"/>
</dbReference>
<dbReference type="GO" id="GO:0016020">
    <property type="term" value="C:membrane"/>
    <property type="evidence" value="ECO:0007669"/>
    <property type="project" value="InterPro"/>
</dbReference>
<organism evidence="6 7">
    <name type="scientific">Raphidocelis subcapitata</name>
    <dbReference type="NCBI Taxonomy" id="307507"/>
    <lineage>
        <taxon>Eukaryota</taxon>
        <taxon>Viridiplantae</taxon>
        <taxon>Chlorophyta</taxon>
        <taxon>core chlorophytes</taxon>
        <taxon>Chlorophyceae</taxon>
        <taxon>CS clade</taxon>
        <taxon>Sphaeropleales</taxon>
        <taxon>Selenastraceae</taxon>
        <taxon>Raphidocelis</taxon>
    </lineage>
</organism>
<dbReference type="InterPro" id="IPR016039">
    <property type="entry name" value="Thiolase-like"/>
</dbReference>
<gene>
    <name evidence="6" type="ORF">Rsub_03411</name>
</gene>
<comment type="pathway">
    <text evidence="3">Lipid metabolism; fatty acid biosynthesis.</text>
</comment>
<comment type="caution">
    <text evidence="6">The sequence shown here is derived from an EMBL/GenBank/DDBJ whole genome shotgun (WGS) entry which is preliminary data.</text>
</comment>
<dbReference type="InterPro" id="IPR013747">
    <property type="entry name" value="ACP_syn_III_C"/>
</dbReference>
<evidence type="ECO:0000313" key="6">
    <source>
        <dbReference type="EMBL" id="GBF90415.1"/>
    </source>
</evidence>
<dbReference type="OrthoDB" id="329835at2759"/>
<dbReference type="STRING" id="307507.A0A2V0P007"/>
<evidence type="ECO:0000259" key="5">
    <source>
        <dbReference type="Pfam" id="PF08541"/>
    </source>
</evidence>
<dbReference type="InterPro" id="IPR012392">
    <property type="entry name" value="3-ktacl-CoA_syn"/>
</dbReference>
<proteinExistence type="inferred from homology"/>
<dbReference type="AlphaFoldDB" id="A0A2V0P007"/>
<feature type="domain" description="Beta-ketoacyl-[acyl-carrier-protein] synthase III C-terminal" evidence="5">
    <location>
        <begin position="304"/>
        <end position="380"/>
    </location>
</feature>
<evidence type="ECO:0000256" key="1">
    <source>
        <dbReference type="ARBA" id="ARBA00005531"/>
    </source>
</evidence>
<dbReference type="EMBL" id="BDRX01000017">
    <property type="protein sequence ID" value="GBF90415.1"/>
    <property type="molecule type" value="Genomic_DNA"/>
</dbReference>
<dbReference type="Pfam" id="PF08392">
    <property type="entry name" value="FAE1_CUT1_RppA"/>
    <property type="match status" value="1"/>
</dbReference>
<evidence type="ECO:0000259" key="4">
    <source>
        <dbReference type="Pfam" id="PF08392"/>
    </source>
</evidence>
<protein>
    <recommendedName>
        <fullName evidence="3">3-ketoacyl-CoA synthase</fullName>
        <ecNumber evidence="3">2.3.1.-</ecNumber>
    </recommendedName>
</protein>
<sequence>MAPYMLDFTVYRPPDEWRVNYDKSWANGPSWRDFIQERSEFIEKVACKSGLDVNGTFLPPAVNPTVSKDYTTDMKTAMIEAEMVMGGAVAEVLEKTGIKPEEVDILITNCSIFCPTPSLASMLVNKFKFRRDIEAYHLAGMGCSVGVVAVGLVRDMLAAHPNSIALFVPCEVTTYCYYPGNNRDMLVSNAIFRAGGAAMIMTNKPSLYSRCKYELHSSTRVHTGQDDAAYRCISWGPDEEGINGVYLSKDVPIQAGKMLQAVIAAATPKIMTWGQYAEAAVNIFGRKMLGRQWPRYVPDYTKCMDHFALHAGGYAVLKGIQKGMNLPLEMMLPSFASLRDYGNTSSSTTWYSMGYLERFGLVKQGQRIMQVGAGGGMKGGVNIWVALRDTHDTHRAWIHIDRPYTELDMPRPINEPAKKAANGTAANGAPAVNGAHKDIAADATAKVRGHIGAAGPKLPGARAASKSAIERAIEAESAIEAKDFGGAVML</sequence>
<dbReference type="Proteomes" id="UP000247498">
    <property type="component" value="Unassembled WGS sequence"/>
</dbReference>
<keyword evidence="7" id="KW-1185">Reference proteome</keyword>
<dbReference type="GO" id="GO:0016747">
    <property type="term" value="F:acyltransferase activity, transferring groups other than amino-acyl groups"/>
    <property type="evidence" value="ECO:0007669"/>
    <property type="project" value="InterPro"/>
</dbReference>
<evidence type="ECO:0000256" key="3">
    <source>
        <dbReference type="PIRNR" id="PIRNR036417"/>
    </source>
</evidence>
<dbReference type="Gene3D" id="3.40.47.10">
    <property type="match status" value="1"/>
</dbReference>
<dbReference type="CDD" id="cd00831">
    <property type="entry name" value="CHS_like"/>
    <property type="match status" value="1"/>
</dbReference>
<name>A0A2V0P007_9CHLO</name>